<dbReference type="PANTHER" id="PTHR43277">
    <property type="entry name" value="ARGININE DECARBOXYLASE"/>
    <property type="match status" value="1"/>
</dbReference>
<dbReference type="Gene3D" id="3.90.105.10">
    <property type="entry name" value="Molybdopterin biosynthesis moea protein, domain 2"/>
    <property type="match status" value="1"/>
</dbReference>
<name>A0A5S9M817_BACIA</name>
<gene>
    <name evidence="3" type="ORF">BsIDN1_26260</name>
</gene>
<dbReference type="GO" id="GO:0003824">
    <property type="term" value="F:catalytic activity"/>
    <property type="evidence" value="ECO:0007669"/>
    <property type="project" value="InterPro"/>
</dbReference>
<comment type="cofactor">
    <cofactor evidence="1">
        <name>pyridoxal 5'-phosphate</name>
        <dbReference type="ChEBI" id="CHEBI:597326"/>
    </cofactor>
</comment>
<dbReference type="EMBL" id="AP021906">
    <property type="protein sequence ID" value="BBP89008.1"/>
    <property type="molecule type" value="Genomic_DNA"/>
</dbReference>
<dbReference type="SUPFAM" id="SSF55904">
    <property type="entry name" value="Ornithine decarboxylase C-terminal domain"/>
    <property type="match status" value="1"/>
</dbReference>
<protein>
    <recommendedName>
        <fullName evidence="5">Orn/Lys/Arg decarboxylase C-terminal domain-containing protein</fullName>
    </recommendedName>
</protein>
<evidence type="ECO:0000313" key="3">
    <source>
        <dbReference type="EMBL" id="BBP89008.1"/>
    </source>
</evidence>
<evidence type="ECO:0000313" key="4">
    <source>
        <dbReference type="Proteomes" id="UP000464658"/>
    </source>
</evidence>
<dbReference type="Proteomes" id="UP000464658">
    <property type="component" value="Chromosome"/>
</dbReference>
<organism evidence="3 4">
    <name type="scientific">Bacillus safensis</name>
    <dbReference type="NCBI Taxonomy" id="561879"/>
    <lineage>
        <taxon>Bacteria</taxon>
        <taxon>Bacillati</taxon>
        <taxon>Bacillota</taxon>
        <taxon>Bacilli</taxon>
        <taxon>Bacillales</taxon>
        <taxon>Bacillaceae</taxon>
        <taxon>Bacillus</taxon>
    </lineage>
</organism>
<dbReference type="AlphaFoldDB" id="A0A5S9M817"/>
<sequence>MVYPPGIPIFIPGEIITEENISYIFKNIEIGLPVQGPEDSTLEMIRVIKEQKPIL</sequence>
<dbReference type="InterPro" id="IPR052357">
    <property type="entry name" value="Orn_Lys_Arg_decarboxylase-I"/>
</dbReference>
<accession>A0A5S9M817</accession>
<dbReference type="InterPro" id="IPR036633">
    <property type="entry name" value="Prn/Lys/Arg_de-COase_C_sf"/>
</dbReference>
<dbReference type="PANTHER" id="PTHR43277:SF4">
    <property type="entry name" value="ARGININE DECARBOXYLASE"/>
    <property type="match status" value="1"/>
</dbReference>
<evidence type="ECO:0008006" key="5">
    <source>
        <dbReference type="Google" id="ProtNLM"/>
    </source>
</evidence>
<reference evidence="3 4" key="1">
    <citation type="submission" date="2019-12" db="EMBL/GenBank/DDBJ databases">
        <title>Full genome sequence of a Bacillus safensis strain isolated from commercially available natto in Indonesia.</title>
        <authorList>
            <person name="Yoshida M."/>
            <person name="Uomi M."/>
            <person name="Waturangi D."/>
            <person name="Ekaputri J.J."/>
            <person name="Setiamarga D.H.E."/>
        </authorList>
    </citation>
    <scope>NUCLEOTIDE SEQUENCE [LARGE SCALE GENOMIC DNA]</scope>
    <source>
        <strain evidence="3 4">IDN1</strain>
    </source>
</reference>
<evidence type="ECO:0000256" key="2">
    <source>
        <dbReference type="ARBA" id="ARBA00022898"/>
    </source>
</evidence>
<keyword evidence="2" id="KW-0663">Pyridoxal phosphate</keyword>
<evidence type="ECO:0000256" key="1">
    <source>
        <dbReference type="ARBA" id="ARBA00001933"/>
    </source>
</evidence>
<proteinExistence type="predicted"/>